<dbReference type="InterPro" id="IPR036264">
    <property type="entry name" value="Bact_exopeptidase_dim_dom"/>
</dbReference>
<keyword evidence="1 3" id="KW-0378">Hydrolase</keyword>
<evidence type="ECO:0000256" key="1">
    <source>
        <dbReference type="ARBA" id="ARBA00022801"/>
    </source>
</evidence>
<dbReference type="PANTHER" id="PTHR11014:SF63">
    <property type="entry name" value="METALLOPEPTIDASE, PUTATIVE (AFU_ORTHOLOGUE AFUA_6G09600)-RELATED"/>
    <property type="match status" value="1"/>
</dbReference>
<dbReference type="Gene3D" id="3.30.70.360">
    <property type="match status" value="1"/>
</dbReference>
<dbReference type="EMBL" id="UGJR01000002">
    <property type="protein sequence ID" value="STR39388.1"/>
    <property type="molecule type" value="Genomic_DNA"/>
</dbReference>
<dbReference type="GO" id="GO:0019877">
    <property type="term" value="P:diaminopimelate biosynthetic process"/>
    <property type="evidence" value="ECO:0007669"/>
    <property type="project" value="UniProtKB-ARBA"/>
</dbReference>
<dbReference type="PANTHER" id="PTHR11014">
    <property type="entry name" value="PEPTIDASE M20 FAMILY MEMBER"/>
    <property type="match status" value="1"/>
</dbReference>
<dbReference type="Gene3D" id="3.20.20.30">
    <property type="entry name" value="Luciferase-like domain"/>
    <property type="match status" value="1"/>
</dbReference>
<dbReference type="GO" id="GO:0050118">
    <property type="term" value="F:N-acetyldiaminopimelate deacetylase activity"/>
    <property type="evidence" value="ECO:0007669"/>
    <property type="project" value="UniProtKB-ARBA"/>
</dbReference>
<evidence type="ECO:0000313" key="3">
    <source>
        <dbReference type="EMBL" id="STR39388.1"/>
    </source>
</evidence>
<sequence>MLTRWRELSRRDAIIAVQVIVAEEAATAAELAKSVETWGVELENGQRVTVGSEAQAAAFARQAGSRPTRIARRESAVLFGTPETGEAQLDALQSAWNIDEFIIDTPINDGAARLNSLRLLARANLSAEGAAMSLSEQLIRWRRELHQYPELSLQEVDTTARIRDWLQSGGISLLPYELKTGAVAEVGSGDKVIALRADIDALPIEEAASVPFRSLNAGVMHACGHDIHTSVILGAALLLKQREAQLAGRVRILFQPAEESFGGAKTLIRAGVLEGVSAIFGMHNEPGLPVGEFATRGGAFYANVDRFVFKVTGKGAHAARPHEGKDAILLASQLVTLLQSVASREVNTLDSVVLSVTRIQGGNTWNVLPESVELEGTLRTHSSEVQQRVKARVSEIAAGFASAFGAQIDVFWYAGPTALVNDERWAAFASDVADKSGYRTHHADLHLGGEDFAVYLQHIPGAFVSIGSASEFGLHHPAFNPDERLIARRRTTLPIWQRRH</sequence>
<accession>A0A7H4LTB2</accession>
<dbReference type="SUPFAM" id="SSF55031">
    <property type="entry name" value="Bacterial exopeptidase dimerisation domain"/>
    <property type="match status" value="1"/>
</dbReference>
<dbReference type="AlphaFoldDB" id="A0A7H4LTB2"/>
<evidence type="ECO:0000259" key="2">
    <source>
        <dbReference type="Pfam" id="PF07687"/>
    </source>
</evidence>
<dbReference type="Pfam" id="PF07687">
    <property type="entry name" value="M20_dimer"/>
    <property type="match status" value="1"/>
</dbReference>
<comment type="caution">
    <text evidence="3">The sequence shown here is derived from an EMBL/GenBank/DDBJ whole genome shotgun (WGS) entry which is preliminary data.</text>
</comment>
<reference evidence="3 4" key="1">
    <citation type="submission" date="2018-06" db="EMBL/GenBank/DDBJ databases">
        <authorList>
            <consortium name="Pathogen Informatics"/>
            <person name="Doyle S."/>
        </authorList>
    </citation>
    <scope>NUCLEOTIDE SEQUENCE [LARGE SCALE GENOMIC DNA]</scope>
    <source>
        <strain evidence="3 4">NCTC11694</strain>
    </source>
</reference>
<dbReference type="Pfam" id="PF01546">
    <property type="entry name" value="Peptidase_M20"/>
    <property type="match status" value="1"/>
</dbReference>
<dbReference type="InterPro" id="IPR036661">
    <property type="entry name" value="Luciferase-like_sf"/>
</dbReference>
<proteinExistence type="predicted"/>
<dbReference type="GO" id="GO:0016705">
    <property type="term" value="F:oxidoreductase activity, acting on paired donors, with incorporation or reduction of molecular oxygen"/>
    <property type="evidence" value="ECO:0007669"/>
    <property type="project" value="InterPro"/>
</dbReference>
<dbReference type="Gene3D" id="3.40.630.10">
    <property type="entry name" value="Zn peptidases"/>
    <property type="match status" value="1"/>
</dbReference>
<evidence type="ECO:0000313" key="4">
    <source>
        <dbReference type="Proteomes" id="UP000255050"/>
    </source>
</evidence>
<protein>
    <submittedName>
        <fullName evidence="3">N-acetyl-L,L-diaminopimelate deacetylase</fullName>
        <ecNumber evidence="3">3.-.-.-</ecNumber>
    </submittedName>
</protein>
<name>A0A7H4LTB2_9ENTR</name>
<dbReference type="InterPro" id="IPR002933">
    <property type="entry name" value="Peptidase_M20"/>
</dbReference>
<dbReference type="SUPFAM" id="SSF53187">
    <property type="entry name" value="Zn-dependent exopeptidases"/>
    <property type="match status" value="1"/>
</dbReference>
<dbReference type="Proteomes" id="UP000255050">
    <property type="component" value="Unassembled WGS sequence"/>
</dbReference>
<dbReference type="SUPFAM" id="SSF51679">
    <property type="entry name" value="Bacterial luciferase-like"/>
    <property type="match status" value="1"/>
</dbReference>
<dbReference type="EC" id="3.-.-.-" evidence="3"/>
<dbReference type="FunFam" id="3.30.70.360:FF:000001">
    <property type="entry name" value="N-acetyldiaminopimelate deacetylase"/>
    <property type="match status" value="1"/>
</dbReference>
<dbReference type="NCBIfam" id="TIGR01891">
    <property type="entry name" value="amidohydrolases"/>
    <property type="match status" value="1"/>
</dbReference>
<dbReference type="InterPro" id="IPR011650">
    <property type="entry name" value="Peptidase_M20_dimer"/>
</dbReference>
<dbReference type="InterPro" id="IPR017439">
    <property type="entry name" value="Amidohydrolase"/>
</dbReference>
<feature type="domain" description="Peptidase M20 dimerisation" evidence="2">
    <location>
        <begin position="307"/>
        <end position="397"/>
    </location>
</feature>
<organism evidence="3 4">
    <name type="scientific">Klebsiella michiganensis</name>
    <dbReference type="NCBI Taxonomy" id="1134687"/>
    <lineage>
        <taxon>Bacteria</taxon>
        <taxon>Pseudomonadati</taxon>
        <taxon>Pseudomonadota</taxon>
        <taxon>Gammaproteobacteria</taxon>
        <taxon>Enterobacterales</taxon>
        <taxon>Enterobacteriaceae</taxon>
        <taxon>Klebsiella/Raoultella group</taxon>
        <taxon>Klebsiella</taxon>
    </lineage>
</organism>
<gene>
    <name evidence="3" type="primary">yxeP_1</name>
    <name evidence="3" type="ORF">NCTC11694_00528</name>
</gene>